<dbReference type="Proteomes" id="UP001175000">
    <property type="component" value="Unassembled WGS sequence"/>
</dbReference>
<proteinExistence type="predicted"/>
<reference evidence="4" key="1">
    <citation type="submission" date="2023-06" db="EMBL/GenBank/DDBJ databases">
        <title>Genome-scale phylogeny and comparative genomics of the fungal order Sordariales.</title>
        <authorList>
            <consortium name="Lawrence Berkeley National Laboratory"/>
            <person name="Hensen N."/>
            <person name="Bonometti L."/>
            <person name="Westerberg I."/>
            <person name="Brannstrom I.O."/>
            <person name="Guillou S."/>
            <person name="Cros-Aarteil S."/>
            <person name="Calhoun S."/>
            <person name="Haridas S."/>
            <person name="Kuo A."/>
            <person name="Mondo S."/>
            <person name="Pangilinan J."/>
            <person name="Riley R."/>
            <person name="Labutti K."/>
            <person name="Andreopoulos B."/>
            <person name="Lipzen A."/>
            <person name="Chen C."/>
            <person name="Yanf M."/>
            <person name="Daum C."/>
            <person name="Ng V."/>
            <person name="Clum A."/>
            <person name="Steindorff A."/>
            <person name="Ohm R."/>
            <person name="Martin F."/>
            <person name="Silar P."/>
            <person name="Natvig D."/>
            <person name="Lalanne C."/>
            <person name="Gautier V."/>
            <person name="Ament-Velasquez S.L."/>
            <person name="Kruys A."/>
            <person name="Hutchinson M.I."/>
            <person name="Powell A.J."/>
            <person name="Barry K."/>
            <person name="Miller A.N."/>
            <person name="Grigoriev I.V."/>
            <person name="Debuchy R."/>
            <person name="Gladieux P."/>
            <person name="Thoren M.H."/>
            <person name="Johannesson H."/>
        </authorList>
    </citation>
    <scope>NUCLEOTIDE SEQUENCE</scope>
    <source>
        <strain evidence="4">CBS 606.72</strain>
    </source>
</reference>
<dbReference type="PANTHER" id="PTHR48081:SF8">
    <property type="entry name" value="ALPHA_BETA HYDROLASE FOLD-3 DOMAIN-CONTAINING PROTEIN-RELATED"/>
    <property type="match status" value="1"/>
</dbReference>
<dbReference type="AlphaFoldDB" id="A0AA39WCW6"/>
<comment type="caution">
    <text evidence="4">The sequence shown here is derived from an EMBL/GenBank/DDBJ whole genome shotgun (WGS) entry which is preliminary data.</text>
</comment>
<dbReference type="GO" id="GO:0016787">
    <property type="term" value="F:hydrolase activity"/>
    <property type="evidence" value="ECO:0007669"/>
    <property type="project" value="UniProtKB-KW"/>
</dbReference>
<evidence type="ECO:0000313" key="5">
    <source>
        <dbReference type="Proteomes" id="UP001175000"/>
    </source>
</evidence>
<evidence type="ECO:0000313" key="4">
    <source>
        <dbReference type="EMBL" id="KAK0611846.1"/>
    </source>
</evidence>
<dbReference type="InterPro" id="IPR029058">
    <property type="entry name" value="AB_hydrolase_fold"/>
</dbReference>
<name>A0AA39WCW6_9PEZI</name>
<keyword evidence="5" id="KW-1185">Reference proteome</keyword>
<protein>
    <submittedName>
        <fullName evidence="4">Alpha/Beta hydrolase protein</fullName>
    </submittedName>
</protein>
<feature type="domain" description="Alpha/beta hydrolase fold-3" evidence="3">
    <location>
        <begin position="107"/>
        <end position="316"/>
    </location>
</feature>
<evidence type="ECO:0000256" key="2">
    <source>
        <dbReference type="SAM" id="MobiDB-lite"/>
    </source>
</evidence>
<dbReference type="SUPFAM" id="SSF53474">
    <property type="entry name" value="alpha/beta-Hydrolases"/>
    <property type="match status" value="1"/>
</dbReference>
<dbReference type="InterPro" id="IPR050300">
    <property type="entry name" value="GDXG_lipolytic_enzyme"/>
</dbReference>
<gene>
    <name evidence="4" type="ORF">B0T14DRAFT_500864</name>
</gene>
<accession>A0AA39WCW6</accession>
<sequence>MAGARDDVDDTEAPEAAPTEQQEDGSQVLRRKPPSLLSKLSYASHIYGLQSMLNPLHWLREWSEYLSPPDGSPNIIKSYECRPHLPVRIFFPNSYDQTSPATLPTLFTIHGGGFCIGHIRDDDEWNRAFADSQDILVIALNYSKAPAFPFPTGLHDLEALLLALLADESLPIDRTIPAGSRHPRTAILGFSAGGNLALSLCQLPSIHNHPLAPAAVLPLYAYLDLSTPCESKLRNRPYKSSLSHPRGDAKDALKSLISTFDWAYIPYDQDLRDPLLSPYFTPREKLPPYICVVATELDLLAHESWRFACRLAKEGTNNADMYSIPNPKSKDLKERMCGSQAARSRPGRIEVVDRKGEVDRRFGFEESWEGGGVKWLLVPDVLHAFDNKHVRELMGGEDTVEDAERKMGEVMRVLGGWLKGVWGGAPGLSPTLPDG</sequence>
<keyword evidence="1 4" id="KW-0378">Hydrolase</keyword>
<dbReference type="InterPro" id="IPR013094">
    <property type="entry name" value="AB_hydrolase_3"/>
</dbReference>
<dbReference type="Gene3D" id="3.40.50.1820">
    <property type="entry name" value="alpha/beta hydrolase"/>
    <property type="match status" value="1"/>
</dbReference>
<organism evidence="4 5">
    <name type="scientific">Immersiella caudata</name>
    <dbReference type="NCBI Taxonomy" id="314043"/>
    <lineage>
        <taxon>Eukaryota</taxon>
        <taxon>Fungi</taxon>
        <taxon>Dikarya</taxon>
        <taxon>Ascomycota</taxon>
        <taxon>Pezizomycotina</taxon>
        <taxon>Sordariomycetes</taxon>
        <taxon>Sordariomycetidae</taxon>
        <taxon>Sordariales</taxon>
        <taxon>Lasiosphaeriaceae</taxon>
        <taxon>Immersiella</taxon>
    </lineage>
</organism>
<evidence type="ECO:0000259" key="3">
    <source>
        <dbReference type="Pfam" id="PF07859"/>
    </source>
</evidence>
<dbReference type="Pfam" id="PF07859">
    <property type="entry name" value="Abhydrolase_3"/>
    <property type="match status" value="1"/>
</dbReference>
<feature type="region of interest" description="Disordered" evidence="2">
    <location>
        <begin position="1"/>
        <end position="30"/>
    </location>
</feature>
<dbReference type="PANTHER" id="PTHR48081">
    <property type="entry name" value="AB HYDROLASE SUPERFAMILY PROTEIN C4A8.06C"/>
    <property type="match status" value="1"/>
</dbReference>
<evidence type="ECO:0000256" key="1">
    <source>
        <dbReference type="ARBA" id="ARBA00022801"/>
    </source>
</evidence>
<dbReference type="EMBL" id="JAULSU010000007">
    <property type="protein sequence ID" value="KAK0611846.1"/>
    <property type="molecule type" value="Genomic_DNA"/>
</dbReference>